<reference evidence="1" key="1">
    <citation type="submission" date="2020-08" db="EMBL/GenBank/DDBJ databases">
        <title>Multicomponent nature underlies the extraordinary mechanical properties of spider dragline silk.</title>
        <authorList>
            <person name="Kono N."/>
            <person name="Nakamura H."/>
            <person name="Mori M."/>
            <person name="Yoshida Y."/>
            <person name="Ohtoshi R."/>
            <person name="Malay A.D."/>
            <person name="Moran D.A.P."/>
            <person name="Tomita M."/>
            <person name="Numata K."/>
            <person name="Arakawa K."/>
        </authorList>
    </citation>
    <scope>NUCLEOTIDE SEQUENCE</scope>
</reference>
<gene>
    <name evidence="1" type="ORF">TNCV_1364151</name>
</gene>
<dbReference type="AlphaFoldDB" id="A0A8X6VCE5"/>
<evidence type="ECO:0000313" key="2">
    <source>
        <dbReference type="Proteomes" id="UP000887159"/>
    </source>
</evidence>
<name>A0A8X6VCE5_TRICX</name>
<sequence>MYTNTALRTAYEACVCFHYPHTGRGVMVRAVIGYTTQTLFRVVGYLNSQCYISQILRLVSGVDNPQGNARMHVVRHALTYLDTGSVRLFPWQARSPDLSPIKDFWS</sequence>
<accession>A0A8X6VCE5</accession>
<dbReference type="InterPro" id="IPR036397">
    <property type="entry name" value="RNaseH_sf"/>
</dbReference>
<dbReference type="GO" id="GO:0003676">
    <property type="term" value="F:nucleic acid binding"/>
    <property type="evidence" value="ECO:0007669"/>
    <property type="project" value="InterPro"/>
</dbReference>
<evidence type="ECO:0000313" key="1">
    <source>
        <dbReference type="EMBL" id="GFY01010.1"/>
    </source>
</evidence>
<keyword evidence="2" id="KW-1185">Reference proteome</keyword>
<dbReference type="Gene3D" id="3.30.420.10">
    <property type="entry name" value="Ribonuclease H-like superfamily/Ribonuclease H"/>
    <property type="match status" value="1"/>
</dbReference>
<organism evidence="1 2">
    <name type="scientific">Trichonephila clavipes</name>
    <name type="common">Golden silk orbweaver</name>
    <name type="synonym">Nephila clavipes</name>
    <dbReference type="NCBI Taxonomy" id="2585209"/>
    <lineage>
        <taxon>Eukaryota</taxon>
        <taxon>Metazoa</taxon>
        <taxon>Ecdysozoa</taxon>
        <taxon>Arthropoda</taxon>
        <taxon>Chelicerata</taxon>
        <taxon>Arachnida</taxon>
        <taxon>Araneae</taxon>
        <taxon>Araneomorphae</taxon>
        <taxon>Entelegynae</taxon>
        <taxon>Araneoidea</taxon>
        <taxon>Nephilidae</taxon>
        <taxon>Trichonephila</taxon>
    </lineage>
</organism>
<dbReference type="Proteomes" id="UP000887159">
    <property type="component" value="Unassembled WGS sequence"/>
</dbReference>
<protein>
    <submittedName>
        <fullName evidence="1">Uncharacterized protein</fullName>
    </submittedName>
</protein>
<proteinExistence type="predicted"/>
<comment type="caution">
    <text evidence="1">The sequence shown here is derived from an EMBL/GenBank/DDBJ whole genome shotgun (WGS) entry which is preliminary data.</text>
</comment>
<dbReference type="EMBL" id="BMAU01021224">
    <property type="protein sequence ID" value="GFY01010.1"/>
    <property type="molecule type" value="Genomic_DNA"/>
</dbReference>